<organism evidence="16 18">
    <name type="scientific">Catenibacterium mitsuokai</name>
    <dbReference type="NCBI Taxonomy" id="100886"/>
    <lineage>
        <taxon>Bacteria</taxon>
        <taxon>Bacillati</taxon>
        <taxon>Bacillota</taxon>
        <taxon>Erysipelotrichia</taxon>
        <taxon>Erysipelotrichales</taxon>
        <taxon>Coprobacillaceae</taxon>
        <taxon>Catenibacterium</taxon>
    </lineage>
</organism>
<dbReference type="InterPro" id="IPR003661">
    <property type="entry name" value="HisK_dim/P_dom"/>
</dbReference>
<keyword evidence="4" id="KW-1003">Cell membrane</keyword>
<dbReference type="GO" id="GO:0005886">
    <property type="term" value="C:plasma membrane"/>
    <property type="evidence" value="ECO:0007669"/>
    <property type="project" value="UniProtKB-SubCell"/>
</dbReference>
<dbReference type="InterPro" id="IPR003660">
    <property type="entry name" value="HAMP_dom"/>
</dbReference>
<evidence type="ECO:0000313" key="19">
    <source>
        <dbReference type="Proteomes" id="UP001197492"/>
    </source>
</evidence>
<dbReference type="PROSITE" id="PS50109">
    <property type="entry name" value="HIS_KIN"/>
    <property type="match status" value="1"/>
</dbReference>
<evidence type="ECO:0000256" key="5">
    <source>
        <dbReference type="ARBA" id="ARBA00022553"/>
    </source>
</evidence>
<evidence type="ECO:0000256" key="2">
    <source>
        <dbReference type="ARBA" id="ARBA00004651"/>
    </source>
</evidence>
<gene>
    <name evidence="16" type="ORF">KSV97_02590</name>
    <name evidence="17" type="ORF">KSW06_02385</name>
</gene>
<evidence type="ECO:0000256" key="12">
    <source>
        <dbReference type="SAM" id="Coils"/>
    </source>
</evidence>
<keyword evidence="7" id="KW-0547">Nucleotide-binding</keyword>
<evidence type="ECO:0000256" key="10">
    <source>
        <dbReference type="ARBA" id="ARBA00023012"/>
    </source>
</evidence>
<keyword evidence="13" id="KW-0812">Transmembrane</keyword>
<dbReference type="PANTHER" id="PTHR45528">
    <property type="entry name" value="SENSOR HISTIDINE KINASE CPXA"/>
    <property type="match status" value="1"/>
</dbReference>
<feature type="domain" description="Histidine kinase" evidence="14">
    <location>
        <begin position="403"/>
        <end position="602"/>
    </location>
</feature>
<dbReference type="EMBL" id="JAHOEL010000009">
    <property type="protein sequence ID" value="MBV3392113.1"/>
    <property type="molecule type" value="Genomic_DNA"/>
</dbReference>
<keyword evidence="11 13" id="KW-0472">Membrane</keyword>
<evidence type="ECO:0000256" key="4">
    <source>
        <dbReference type="ARBA" id="ARBA00022475"/>
    </source>
</evidence>
<dbReference type="PROSITE" id="PS50885">
    <property type="entry name" value="HAMP"/>
    <property type="match status" value="1"/>
</dbReference>
<dbReference type="FunFam" id="1.10.287.130:FF:000001">
    <property type="entry name" value="Two-component sensor histidine kinase"/>
    <property type="match status" value="1"/>
</dbReference>
<evidence type="ECO:0000259" key="15">
    <source>
        <dbReference type="PROSITE" id="PS50885"/>
    </source>
</evidence>
<dbReference type="AlphaFoldDB" id="A0AAW4MPV0"/>
<name>A0AAW4MPV0_9FIRM</name>
<dbReference type="CDD" id="cd00082">
    <property type="entry name" value="HisKA"/>
    <property type="match status" value="1"/>
</dbReference>
<keyword evidence="13" id="KW-1133">Transmembrane helix</keyword>
<feature type="transmembrane region" description="Helical" evidence="13">
    <location>
        <begin position="310"/>
        <end position="331"/>
    </location>
</feature>
<reference evidence="16 19" key="1">
    <citation type="submission" date="2021-06" db="EMBL/GenBank/DDBJ databases">
        <title>Collection of gut derived symbiotic bacterial strains cultured from healthy donors.</title>
        <authorList>
            <person name="Lin H."/>
            <person name="Littmann E."/>
            <person name="Pamer E.G."/>
        </authorList>
    </citation>
    <scope>NUCLEOTIDE SEQUENCE</scope>
    <source>
        <strain evidence="17 19">MSK.21.70</strain>
        <strain evidence="16">MSK.21.82</strain>
    </source>
</reference>
<dbReference type="Proteomes" id="UP001196408">
    <property type="component" value="Unassembled WGS sequence"/>
</dbReference>
<dbReference type="Proteomes" id="UP001197492">
    <property type="component" value="Unassembled WGS sequence"/>
</dbReference>
<dbReference type="GO" id="GO:0005524">
    <property type="term" value="F:ATP binding"/>
    <property type="evidence" value="ECO:0007669"/>
    <property type="project" value="UniProtKB-KW"/>
</dbReference>
<comment type="caution">
    <text evidence="16">The sequence shown here is derived from an EMBL/GenBank/DDBJ whole genome shotgun (WGS) entry which is preliminary data.</text>
</comment>
<evidence type="ECO:0000256" key="11">
    <source>
        <dbReference type="ARBA" id="ARBA00023136"/>
    </source>
</evidence>
<evidence type="ECO:0000313" key="17">
    <source>
        <dbReference type="EMBL" id="MBV3392113.1"/>
    </source>
</evidence>
<dbReference type="SMART" id="SM00388">
    <property type="entry name" value="HisKA"/>
    <property type="match status" value="1"/>
</dbReference>
<keyword evidence="10" id="KW-0902">Two-component regulatory system</keyword>
<evidence type="ECO:0000256" key="9">
    <source>
        <dbReference type="ARBA" id="ARBA00022840"/>
    </source>
</evidence>
<dbReference type="Pfam" id="PF00672">
    <property type="entry name" value="HAMP"/>
    <property type="match status" value="1"/>
</dbReference>
<dbReference type="GO" id="GO:0000155">
    <property type="term" value="F:phosphorelay sensor kinase activity"/>
    <property type="evidence" value="ECO:0007669"/>
    <property type="project" value="InterPro"/>
</dbReference>
<keyword evidence="6" id="KW-0808">Transferase</keyword>
<dbReference type="EC" id="2.7.13.3" evidence="3"/>
<dbReference type="EMBL" id="JAHOEF010000010">
    <property type="protein sequence ID" value="MBV3382130.1"/>
    <property type="molecule type" value="Genomic_DNA"/>
</dbReference>
<keyword evidence="9" id="KW-0067">ATP-binding</keyword>
<keyword evidence="5" id="KW-0597">Phosphoprotein</keyword>
<sequence>MKKTKWSFGLVQRTFCLMLFVFIIILGLMSLQGITEYKERLISSTYDASLTSGLQSIYQTEYSLDNKNMTKYLKNYYLTNEGMSAIVDSDNNIKSFVSSASLHVSQLWILDENKSQEIMVDVSENNLVKKINEYMIAHPDENYEVVIGGAQSKKKQYYINDGEQEVEYYTSMDTTGIHPAYLAINGKVLLNNSHKSLKKYKVSWYMSERCFYERNGSSGGREFTDYKKLKKALEKQIKKIDSIEYAKGSDYVHSKSINVGDGTMTIVLSELNQEISSVSNTSGVKGYFVSASFIPKLTKNAAVNYFEHSWYIYIIVLWLNVVISIVISHMITKPLRHVSEVTSEIAKNDFSEKFLITRHDEIGQLENNINIMSTNLENTINQLTEQLEHVQRLEHTRKQFIANFTHEIKTPLGIIAGYSELLEDATSQESREKYISIINEQIERINGIVLTMLELSRLESGKIELNNYYVSLSELVEEVIDDFEYELEKKQLHVVKEYDEVDLDCDPIQIERVINNLTSNAIKHTEEHGTITYRIMKHRFEIENEGHHLSQEEMESIWEAYISKDQGGTGLGLPIVKAILERHGYHFGVENTEKGVLFYFEY</sequence>
<dbReference type="InterPro" id="IPR050398">
    <property type="entry name" value="HssS/ArlS-like"/>
</dbReference>
<evidence type="ECO:0000256" key="13">
    <source>
        <dbReference type="SAM" id="Phobius"/>
    </source>
</evidence>
<dbReference type="InterPro" id="IPR003594">
    <property type="entry name" value="HATPase_dom"/>
</dbReference>
<feature type="domain" description="HAMP" evidence="15">
    <location>
        <begin position="329"/>
        <end position="381"/>
    </location>
</feature>
<comment type="subcellular location">
    <subcellularLocation>
        <location evidence="2">Cell membrane</location>
        <topology evidence="2">Multi-pass membrane protein</topology>
    </subcellularLocation>
</comment>
<dbReference type="InterPro" id="IPR005467">
    <property type="entry name" value="His_kinase_dom"/>
</dbReference>
<dbReference type="Pfam" id="PF02518">
    <property type="entry name" value="HATPase_c"/>
    <property type="match status" value="1"/>
</dbReference>
<evidence type="ECO:0000256" key="7">
    <source>
        <dbReference type="ARBA" id="ARBA00022741"/>
    </source>
</evidence>
<evidence type="ECO:0000256" key="6">
    <source>
        <dbReference type="ARBA" id="ARBA00022679"/>
    </source>
</evidence>
<protein>
    <recommendedName>
        <fullName evidence="3">histidine kinase</fullName>
        <ecNumber evidence="3">2.7.13.3</ecNumber>
    </recommendedName>
</protein>
<keyword evidence="8 16" id="KW-0418">Kinase</keyword>
<evidence type="ECO:0000256" key="1">
    <source>
        <dbReference type="ARBA" id="ARBA00000085"/>
    </source>
</evidence>
<evidence type="ECO:0000256" key="8">
    <source>
        <dbReference type="ARBA" id="ARBA00022777"/>
    </source>
</evidence>
<dbReference type="RefSeq" id="WP_217747154.1">
    <property type="nucleotide sequence ID" value="NZ_JAHOEB010000010.1"/>
</dbReference>
<accession>A0AAW4MPV0</accession>
<dbReference type="SMART" id="SM00387">
    <property type="entry name" value="HATPase_c"/>
    <property type="match status" value="1"/>
</dbReference>
<keyword evidence="12" id="KW-0175">Coiled coil</keyword>
<dbReference type="PANTHER" id="PTHR45528:SF1">
    <property type="entry name" value="SENSOR HISTIDINE KINASE CPXA"/>
    <property type="match status" value="1"/>
</dbReference>
<evidence type="ECO:0000259" key="14">
    <source>
        <dbReference type="PROSITE" id="PS50109"/>
    </source>
</evidence>
<keyword evidence="19" id="KW-1185">Reference proteome</keyword>
<dbReference type="SMART" id="SM00304">
    <property type="entry name" value="HAMP"/>
    <property type="match status" value="1"/>
</dbReference>
<comment type="catalytic activity">
    <reaction evidence="1">
        <text>ATP + protein L-histidine = ADP + protein N-phospho-L-histidine.</text>
        <dbReference type="EC" id="2.7.13.3"/>
    </reaction>
</comment>
<proteinExistence type="predicted"/>
<evidence type="ECO:0000256" key="3">
    <source>
        <dbReference type="ARBA" id="ARBA00012438"/>
    </source>
</evidence>
<feature type="coiled-coil region" evidence="12">
    <location>
        <begin position="362"/>
        <end position="396"/>
    </location>
</feature>
<evidence type="ECO:0000313" key="16">
    <source>
        <dbReference type="EMBL" id="MBV3382130.1"/>
    </source>
</evidence>
<evidence type="ECO:0000313" key="18">
    <source>
        <dbReference type="Proteomes" id="UP001196408"/>
    </source>
</evidence>
<dbReference type="Pfam" id="PF00512">
    <property type="entry name" value="HisKA"/>
    <property type="match status" value="1"/>
</dbReference>
<dbReference type="CDD" id="cd06225">
    <property type="entry name" value="HAMP"/>
    <property type="match status" value="1"/>
</dbReference>